<dbReference type="EMBL" id="JRAA01000002">
    <property type="protein sequence ID" value="KHF25192.1"/>
    <property type="molecule type" value="Genomic_DNA"/>
</dbReference>
<dbReference type="InterPro" id="IPR003156">
    <property type="entry name" value="DHHA1_dom"/>
</dbReference>
<dbReference type="GO" id="GO:0006281">
    <property type="term" value="P:DNA repair"/>
    <property type="evidence" value="ECO:0007669"/>
    <property type="project" value="InterPro"/>
</dbReference>
<evidence type="ECO:0000256" key="2">
    <source>
        <dbReference type="ARBA" id="ARBA00019841"/>
    </source>
</evidence>
<keyword evidence="4" id="KW-0378">Hydrolase</keyword>
<dbReference type="InterPro" id="IPR001667">
    <property type="entry name" value="DDH_dom"/>
</dbReference>
<reference evidence="10 11" key="1">
    <citation type="journal article" date="2014" name="BMC Genomics">
        <title>The genome of the intracellular bacterium of the coastal bivalve, Solemya velum: a blueprint for thriving in and out of symbiosis.</title>
        <authorList>
            <person name="Dmytrenko O."/>
            <person name="Russell S.L."/>
            <person name="Loo W.T."/>
            <person name="Fontanez K.M."/>
            <person name="Liao L."/>
            <person name="Roeselers G."/>
            <person name="Sharma R."/>
            <person name="Stewart F.J."/>
            <person name="Newton I.L."/>
            <person name="Woyke T."/>
            <person name="Wu D."/>
            <person name="Lang J.M."/>
            <person name="Eisen J.A."/>
            <person name="Cavanaugh C.M."/>
        </authorList>
    </citation>
    <scope>NUCLEOTIDE SEQUENCE [LARGE SCALE GENOMIC DNA]</scope>
    <source>
        <strain evidence="10 11">WH</strain>
    </source>
</reference>
<evidence type="ECO:0000256" key="5">
    <source>
        <dbReference type="ARBA" id="ARBA00022839"/>
    </source>
</evidence>
<dbReference type="AlphaFoldDB" id="A0A0B0H949"/>
<name>A0A0B0H949_SOVGS</name>
<evidence type="ECO:0000259" key="8">
    <source>
        <dbReference type="Pfam" id="PF02272"/>
    </source>
</evidence>
<dbReference type="InterPro" id="IPR004610">
    <property type="entry name" value="RecJ"/>
</dbReference>
<dbReference type="SUPFAM" id="SSF64182">
    <property type="entry name" value="DHH phosphoesterases"/>
    <property type="match status" value="1"/>
</dbReference>
<organism evidence="10 11">
    <name type="scientific">Solemya velum gill symbiont</name>
    <dbReference type="NCBI Taxonomy" id="2340"/>
    <lineage>
        <taxon>Bacteria</taxon>
        <taxon>Pseudomonadati</taxon>
        <taxon>Pseudomonadota</taxon>
        <taxon>Gammaproteobacteria</taxon>
        <taxon>sulfur-oxidizing symbionts</taxon>
    </lineage>
</organism>
<keyword evidence="3" id="KW-0540">Nuclease</keyword>
<dbReference type="eggNOG" id="COG0608">
    <property type="taxonomic scope" value="Bacteria"/>
</dbReference>
<keyword evidence="11" id="KW-1185">Reference proteome</keyword>
<evidence type="ECO:0000256" key="1">
    <source>
        <dbReference type="ARBA" id="ARBA00005915"/>
    </source>
</evidence>
<dbReference type="InterPro" id="IPR038763">
    <property type="entry name" value="DHH_sf"/>
</dbReference>
<dbReference type="GO" id="GO:0008409">
    <property type="term" value="F:5'-3' exonuclease activity"/>
    <property type="evidence" value="ECO:0007669"/>
    <property type="project" value="InterPro"/>
</dbReference>
<feature type="domain" description="DHHA1" evidence="8">
    <location>
        <begin position="359"/>
        <end position="454"/>
    </location>
</feature>
<dbReference type="Pfam" id="PF17768">
    <property type="entry name" value="RecJ_OB"/>
    <property type="match status" value="1"/>
</dbReference>
<feature type="coiled-coil region" evidence="6">
    <location>
        <begin position="313"/>
        <end position="340"/>
    </location>
</feature>
<dbReference type="FunFam" id="3.90.1640.30:FF:000001">
    <property type="entry name" value="Single-stranded-DNA-specific exonuclease RecJ"/>
    <property type="match status" value="1"/>
</dbReference>
<comment type="caution">
    <text evidence="10">The sequence shown here is derived from an EMBL/GenBank/DDBJ whole genome shotgun (WGS) entry which is preliminary data.</text>
</comment>
<protein>
    <recommendedName>
        <fullName evidence="2">Single-stranded-DNA-specific exonuclease RecJ</fullName>
    </recommendedName>
</protein>
<keyword evidence="6" id="KW-0175">Coiled coil</keyword>
<evidence type="ECO:0000259" key="9">
    <source>
        <dbReference type="Pfam" id="PF17768"/>
    </source>
</evidence>
<proteinExistence type="inferred from homology"/>
<keyword evidence="5 10" id="KW-0269">Exonuclease</keyword>
<feature type="domain" description="DDH" evidence="7">
    <location>
        <begin position="72"/>
        <end position="231"/>
    </location>
</feature>
<dbReference type="GO" id="GO:0006310">
    <property type="term" value="P:DNA recombination"/>
    <property type="evidence" value="ECO:0007669"/>
    <property type="project" value="InterPro"/>
</dbReference>
<feature type="domain" description="RecJ OB" evidence="9">
    <location>
        <begin position="469"/>
        <end position="573"/>
    </location>
</feature>
<accession>A0A0B0H949</accession>
<evidence type="ECO:0000256" key="3">
    <source>
        <dbReference type="ARBA" id="ARBA00022722"/>
    </source>
</evidence>
<dbReference type="InterPro" id="IPR041122">
    <property type="entry name" value="RecJ_OB"/>
</dbReference>
<dbReference type="Gene3D" id="3.10.310.30">
    <property type="match status" value="1"/>
</dbReference>
<evidence type="ECO:0000259" key="7">
    <source>
        <dbReference type="Pfam" id="PF01368"/>
    </source>
</evidence>
<evidence type="ECO:0000313" key="10">
    <source>
        <dbReference type="EMBL" id="KHF25192.1"/>
    </source>
</evidence>
<evidence type="ECO:0000313" key="11">
    <source>
        <dbReference type="Proteomes" id="UP000030856"/>
    </source>
</evidence>
<sequence>MNACEIVRRQATGTVDFSGDLHPLLARVFANRGISCSEELELDLSGLLPVSSLGQVDAAAGLLEQALDSSWNILVIGDFDADGATSTALAVSLLRKLGANVDYLVPNRFAFGYGLTPGIVGVALESSPDLIITVDNGISSIEGVVAAKAAGVHVLVTDHHLPGDELPDADVIVNPNSPGECFPDKSLVGVGVIFYVMTAFVKQLADAGWFEKTAVEQPRMGDWLDLVALGTVADVVPLTRNNRIMVEQGLRRMRAGKTRPGIEALCRVSKRVPAQLVSSDLGFALGPRLNAAGRLEDMSVGIECLLATDSLKADELAGQLDDLNRQRREIEGEMKQQAQEMLEGLHLDAASENMPVALTLYQEQWHQGVIGILASRIKEQWHRPVIAFASDGEGNLKGSARSITGLHIRDVLDAVSKQVPGLIEKFGGHAMAAGLTLPQRNFERFSELFRKQVAAVIDDTTLQNRHYSDGSVPSEWLDVGVAQQLKFASPWGQQFPEPGFDDEFIVVSQRVVGDNHLKLVLAPQDSNGDTIDAIAFGQAEEIGDVAGASVRVLYQLDINHYMGRESLQLLVRHLEPA</sequence>
<dbReference type="InterPro" id="IPR051673">
    <property type="entry name" value="SSDNA_exonuclease_RecJ"/>
</dbReference>
<dbReference type="Pfam" id="PF01368">
    <property type="entry name" value="DHH"/>
    <property type="match status" value="1"/>
</dbReference>
<dbReference type="GO" id="GO:0003676">
    <property type="term" value="F:nucleic acid binding"/>
    <property type="evidence" value="ECO:0007669"/>
    <property type="project" value="InterPro"/>
</dbReference>
<dbReference type="PATRIC" id="fig|2340.3.peg.1819"/>
<dbReference type="PANTHER" id="PTHR30255:SF2">
    <property type="entry name" value="SINGLE-STRANDED-DNA-SPECIFIC EXONUCLEASE RECJ"/>
    <property type="match status" value="1"/>
</dbReference>
<dbReference type="Pfam" id="PF02272">
    <property type="entry name" value="DHHA1"/>
    <property type="match status" value="1"/>
</dbReference>
<dbReference type="Gene3D" id="3.90.1640.30">
    <property type="match status" value="1"/>
</dbReference>
<evidence type="ECO:0000256" key="4">
    <source>
        <dbReference type="ARBA" id="ARBA00022801"/>
    </source>
</evidence>
<dbReference type="NCBIfam" id="TIGR00644">
    <property type="entry name" value="recJ"/>
    <property type="match status" value="1"/>
</dbReference>
<dbReference type="PANTHER" id="PTHR30255">
    <property type="entry name" value="SINGLE-STRANDED-DNA-SPECIFIC EXONUCLEASE RECJ"/>
    <property type="match status" value="1"/>
</dbReference>
<dbReference type="RefSeq" id="WP_235372987.1">
    <property type="nucleotide sequence ID" value="NZ_JRAA01000002.1"/>
</dbReference>
<dbReference type="Proteomes" id="UP000030856">
    <property type="component" value="Unassembled WGS sequence"/>
</dbReference>
<comment type="similarity">
    <text evidence="1">Belongs to the RecJ family.</text>
</comment>
<evidence type="ECO:0000256" key="6">
    <source>
        <dbReference type="SAM" id="Coils"/>
    </source>
</evidence>
<gene>
    <name evidence="10" type="ORF">JV46_05760</name>
</gene>
<dbReference type="STRING" id="2340.JV46_05760"/>